<feature type="region of interest" description="Disordered" evidence="1">
    <location>
        <begin position="1"/>
        <end position="51"/>
    </location>
</feature>
<dbReference type="OMA" id="DMRYQVH"/>
<reference evidence="2 3" key="1">
    <citation type="journal article" date="2013" name="PLoS Genet.">
        <title>The genome and development-dependent transcriptomes of Pyronema confluens: a window into fungal evolution.</title>
        <authorList>
            <person name="Traeger S."/>
            <person name="Altegoer F."/>
            <person name="Freitag M."/>
            <person name="Gabaldon T."/>
            <person name="Kempken F."/>
            <person name="Kumar A."/>
            <person name="Marcet-Houben M."/>
            <person name="Poggeler S."/>
            <person name="Stajich J.E."/>
            <person name="Nowrousian M."/>
        </authorList>
    </citation>
    <scope>NUCLEOTIDE SEQUENCE [LARGE SCALE GENOMIC DNA]</scope>
    <source>
        <strain evidence="3">CBS 100304</strain>
        <tissue evidence="2">Vegetative mycelium</tissue>
    </source>
</reference>
<dbReference type="EMBL" id="HF935243">
    <property type="protein sequence ID" value="CCX05283.1"/>
    <property type="molecule type" value="Genomic_DNA"/>
</dbReference>
<dbReference type="STRING" id="1076935.U4KV00"/>
<evidence type="ECO:0000313" key="2">
    <source>
        <dbReference type="EMBL" id="CCX05283.1"/>
    </source>
</evidence>
<gene>
    <name evidence="2" type="ORF">PCON_04870</name>
</gene>
<protein>
    <submittedName>
        <fullName evidence="2">Similar to Uncharacterized protein YLR063W acc. no. Q12291</fullName>
    </submittedName>
</protein>
<dbReference type="OrthoDB" id="6419443at2759"/>
<evidence type="ECO:0000313" key="3">
    <source>
        <dbReference type="Proteomes" id="UP000018144"/>
    </source>
</evidence>
<proteinExistence type="predicted"/>
<name>U4KV00_PYROM</name>
<accession>U4KV00</accession>
<sequence length="349" mass="38898">MGVRAPKDGNRHGYDENRILDTGSSKPKAPAKPTKKPQQVKSKRLPVAPKPSPELVASKEIINLFQQTFSAALENPMLHTLLQTVKGHLFNRDYTAAFGSDENLQGYIVRWSPSRALCYRSVFLDLTDLLRDVFETEQAKDKEIVCIGGGAGAELAAAASATKFLIPRDPEESKGKVVMTGIDVAAWGPVFDKLLGGIHNGFISEERFTAQFKQANILDVDLKTVIGRKTRLISYLFVTNELYTESRAKTTKMFVELGSCVEKGCLLLVLESAGSYSMVKVGDKEFSMGMLLDHTLLAGGEWEKVVEEESRWYRLPQAPVFNGQVIGTGLRYPLQLENMRYFVRVFRKL</sequence>
<dbReference type="Proteomes" id="UP000018144">
    <property type="component" value="Unassembled WGS sequence"/>
</dbReference>
<organism evidence="2 3">
    <name type="scientific">Pyronema omphalodes (strain CBS 100304)</name>
    <name type="common">Pyronema confluens</name>
    <dbReference type="NCBI Taxonomy" id="1076935"/>
    <lineage>
        <taxon>Eukaryota</taxon>
        <taxon>Fungi</taxon>
        <taxon>Dikarya</taxon>
        <taxon>Ascomycota</taxon>
        <taxon>Pezizomycotina</taxon>
        <taxon>Pezizomycetes</taxon>
        <taxon>Pezizales</taxon>
        <taxon>Pyronemataceae</taxon>
        <taxon>Pyronema</taxon>
    </lineage>
</organism>
<evidence type="ECO:0000256" key="1">
    <source>
        <dbReference type="SAM" id="MobiDB-lite"/>
    </source>
</evidence>
<keyword evidence="3" id="KW-1185">Reference proteome</keyword>
<dbReference type="AlphaFoldDB" id="U4KV00"/>
<dbReference type="InterPro" id="IPR021463">
    <property type="entry name" value="Methyltransf_34"/>
</dbReference>
<feature type="compositionally biased region" description="Basic and acidic residues" evidence="1">
    <location>
        <begin position="1"/>
        <end position="19"/>
    </location>
</feature>
<dbReference type="Pfam" id="PF11312">
    <property type="entry name" value="Methyltransf_34"/>
    <property type="match status" value="1"/>
</dbReference>
<dbReference type="eggNOG" id="ENOG502QR34">
    <property type="taxonomic scope" value="Eukaryota"/>
</dbReference>